<reference evidence="7 8" key="1">
    <citation type="submission" date="2020-08" db="EMBL/GenBank/DDBJ databases">
        <title>The isolate Caproiciproducens sp. 7D4C2 produces n-caproate at mildly acidic conditions from hexoses: genome and rBOX comparison with related strains and chain-elongating bacteria.</title>
        <authorList>
            <person name="Esquivel-Elizondo S."/>
            <person name="Bagci C."/>
            <person name="Temovska M."/>
            <person name="Jeon B.S."/>
            <person name="Bessarab I."/>
            <person name="Williams R.B.H."/>
            <person name="Huson D.H."/>
            <person name="Angenent L.T."/>
        </authorList>
    </citation>
    <scope>NUCLEOTIDE SEQUENCE [LARGE SCALE GENOMIC DNA]</scope>
    <source>
        <strain evidence="7 8">7D4C2</strain>
    </source>
</reference>
<dbReference type="Pfam" id="PF04055">
    <property type="entry name" value="Radical_SAM"/>
    <property type="match status" value="1"/>
</dbReference>
<keyword evidence="4 5" id="KW-0411">Iron-sulfur</keyword>
<gene>
    <name evidence="7" type="ORF">HCR03_19185</name>
</gene>
<dbReference type="Gene3D" id="3.20.20.70">
    <property type="entry name" value="Aldolase class I"/>
    <property type="match status" value="1"/>
</dbReference>
<dbReference type="InterPro" id="IPR016431">
    <property type="entry name" value="Pyrv-formate_lyase-activ_prd"/>
</dbReference>
<dbReference type="EMBL" id="CP060286">
    <property type="protein sequence ID" value="QNK40704.1"/>
    <property type="molecule type" value="Genomic_DNA"/>
</dbReference>
<feature type="domain" description="Radical SAM core" evidence="6">
    <location>
        <begin position="57"/>
        <end position="163"/>
    </location>
</feature>
<dbReference type="InterPro" id="IPR013785">
    <property type="entry name" value="Aldolase_TIM"/>
</dbReference>
<dbReference type="RefSeq" id="WP_187035943.1">
    <property type="nucleotide sequence ID" value="NZ_CP060286.1"/>
</dbReference>
<dbReference type="SUPFAM" id="SSF102114">
    <property type="entry name" value="Radical SAM enzymes"/>
    <property type="match status" value="1"/>
</dbReference>
<dbReference type="SFLD" id="SFLDS00029">
    <property type="entry name" value="Radical_SAM"/>
    <property type="match status" value="1"/>
</dbReference>
<dbReference type="SFLD" id="SFLDG01099">
    <property type="entry name" value="Uncharacterised_Radical_SAM_Su"/>
    <property type="match status" value="1"/>
</dbReference>
<evidence type="ECO:0000256" key="2">
    <source>
        <dbReference type="ARBA" id="ARBA00022723"/>
    </source>
</evidence>
<evidence type="ECO:0000256" key="5">
    <source>
        <dbReference type="PIRSR" id="PIRSR004869-50"/>
    </source>
</evidence>
<dbReference type="KEGG" id="cfem:HCR03_19185"/>
<dbReference type="PANTHER" id="PTHR43075">
    <property type="entry name" value="FORMATE LYASE ACTIVATING ENZYME, PUTATIVE (AFU_ORTHOLOGUE AFUA_2G15630)-RELATED"/>
    <property type="match status" value="1"/>
</dbReference>
<evidence type="ECO:0000313" key="7">
    <source>
        <dbReference type="EMBL" id="QNK40704.1"/>
    </source>
</evidence>
<dbReference type="InterPro" id="IPR007197">
    <property type="entry name" value="rSAM"/>
</dbReference>
<dbReference type="PIRSF" id="PIRSF004869">
    <property type="entry name" value="PflX_prd"/>
    <property type="match status" value="1"/>
</dbReference>
<feature type="binding site" evidence="5">
    <location>
        <position position="65"/>
    </location>
    <ligand>
        <name>[4Fe-4S] cluster</name>
        <dbReference type="ChEBI" id="CHEBI:49883"/>
        <note>4Fe-4S-S-AdoMet</note>
    </ligand>
</feature>
<dbReference type="PANTHER" id="PTHR43075:SF1">
    <property type="entry name" value="FORMATE LYASE ACTIVATING ENZYME, PUTATIVE (AFU_ORTHOLOGUE AFUA_2G15630)-RELATED"/>
    <property type="match status" value="1"/>
</dbReference>
<sequence>MRIEHCALCPRRCGALREAREGNGFCRMGADPVVARAALHFWEEPCLSGTRGSGAVFFTGCSLQCVFCQNYQISTERRTGRILTPQELSDVFHRLVSQGAHNINLVTATHFVPAVVQALALWKPPVPVVYNCGGYETSETLRMLEGLVDIYLPDLKYADGELAGRLSGAEDYVWVSRAAVLEMERQTGPAVYDENGMMRKGTLVRHLMLPGHTRDSIAVLDWLAANLPGVPVSLMAQYVPCGKAERIPELNRRITRREYEKVQDHLFSLNLDGYVQEQKSARKDFIPSFQLEGLECLDRR</sequence>
<keyword evidence="3 5" id="KW-0408">Iron</keyword>
<accession>A0A7G8TAR3</accession>
<dbReference type="InterPro" id="IPR058240">
    <property type="entry name" value="rSAM_sf"/>
</dbReference>
<dbReference type="Proteomes" id="UP000515909">
    <property type="component" value="Chromosome"/>
</dbReference>
<evidence type="ECO:0000256" key="3">
    <source>
        <dbReference type="ARBA" id="ARBA00023004"/>
    </source>
</evidence>
<name>A0A7G8TAR3_9FIRM</name>
<feature type="binding site" evidence="5">
    <location>
        <position position="68"/>
    </location>
    <ligand>
        <name>[4Fe-4S] cluster</name>
        <dbReference type="ChEBI" id="CHEBI:49883"/>
        <note>4Fe-4S-S-AdoMet</note>
    </ligand>
</feature>
<evidence type="ECO:0000256" key="4">
    <source>
        <dbReference type="ARBA" id="ARBA00023014"/>
    </source>
</evidence>
<organism evidence="7 8">
    <name type="scientific">Caproicibacter fermentans</name>
    <dbReference type="NCBI Taxonomy" id="2576756"/>
    <lineage>
        <taxon>Bacteria</taxon>
        <taxon>Bacillati</taxon>
        <taxon>Bacillota</taxon>
        <taxon>Clostridia</taxon>
        <taxon>Eubacteriales</taxon>
        <taxon>Acutalibacteraceae</taxon>
        <taxon>Caproicibacter</taxon>
    </lineage>
</organism>
<comment type="cofactor">
    <cofactor evidence="5">
        <name>[4Fe-4S] cluster</name>
        <dbReference type="ChEBI" id="CHEBI:49883"/>
    </cofactor>
    <text evidence="5">Binds 1 [4Fe-4S] cluster. The cluster is coordinated with 3 cysteines and an exchangeable S-adenosyl-L-methionine.</text>
</comment>
<keyword evidence="1 5" id="KW-0949">S-adenosyl-L-methionine</keyword>
<dbReference type="InterPro" id="IPR040085">
    <property type="entry name" value="MJ0674-like"/>
</dbReference>
<dbReference type="AlphaFoldDB" id="A0A7G8TAR3"/>
<evidence type="ECO:0000313" key="8">
    <source>
        <dbReference type="Proteomes" id="UP000515909"/>
    </source>
</evidence>
<dbReference type="GO" id="GO:0046872">
    <property type="term" value="F:metal ion binding"/>
    <property type="evidence" value="ECO:0007669"/>
    <property type="project" value="UniProtKB-KW"/>
</dbReference>
<keyword evidence="2 5" id="KW-0479">Metal-binding</keyword>
<feature type="binding site" evidence="5">
    <location>
        <position position="61"/>
    </location>
    <ligand>
        <name>[4Fe-4S] cluster</name>
        <dbReference type="ChEBI" id="CHEBI:49883"/>
        <note>4Fe-4S-S-AdoMet</note>
    </ligand>
</feature>
<protein>
    <submittedName>
        <fullName evidence="7">Radical SAM protein</fullName>
    </submittedName>
</protein>
<evidence type="ECO:0000259" key="6">
    <source>
        <dbReference type="Pfam" id="PF04055"/>
    </source>
</evidence>
<proteinExistence type="predicted"/>
<dbReference type="GO" id="GO:0051536">
    <property type="term" value="F:iron-sulfur cluster binding"/>
    <property type="evidence" value="ECO:0007669"/>
    <property type="project" value="UniProtKB-KW"/>
</dbReference>
<evidence type="ECO:0000256" key="1">
    <source>
        <dbReference type="ARBA" id="ARBA00022691"/>
    </source>
</evidence>
<dbReference type="GO" id="GO:0003824">
    <property type="term" value="F:catalytic activity"/>
    <property type="evidence" value="ECO:0007669"/>
    <property type="project" value="InterPro"/>
</dbReference>